<dbReference type="InterPro" id="IPR023210">
    <property type="entry name" value="NADP_OxRdtase_dom"/>
</dbReference>
<dbReference type="PANTHER" id="PTHR43625:SF40">
    <property type="entry name" value="ALDO-KETO REDUCTASE YAKC [NADP(+)]"/>
    <property type="match status" value="1"/>
</dbReference>
<dbReference type="InterPro" id="IPR036812">
    <property type="entry name" value="NAD(P)_OxRdtase_dom_sf"/>
</dbReference>
<evidence type="ECO:0000256" key="1">
    <source>
        <dbReference type="ARBA" id="ARBA00023002"/>
    </source>
</evidence>
<dbReference type="RefSeq" id="WP_186738637.1">
    <property type="nucleotide sequence ID" value="NZ_VFIA01000020.1"/>
</dbReference>
<dbReference type="SUPFAM" id="SSF51430">
    <property type="entry name" value="NAD(P)-linked oxidoreductase"/>
    <property type="match status" value="1"/>
</dbReference>
<evidence type="ECO:0000313" key="4">
    <source>
        <dbReference type="Proteomes" id="UP000700732"/>
    </source>
</evidence>
<reference evidence="3 4" key="1">
    <citation type="submission" date="2019-06" db="EMBL/GenBank/DDBJ databases">
        <title>Spirosoma utsteinense sp. nov. isolated from Antarctic ice-free soils.</title>
        <authorList>
            <person name="Tahon G."/>
        </authorList>
    </citation>
    <scope>NUCLEOTIDE SEQUENCE [LARGE SCALE GENOMIC DNA]</scope>
    <source>
        <strain evidence="3 4">LMG 31447</strain>
    </source>
</reference>
<feature type="domain" description="NADP-dependent oxidoreductase" evidence="2">
    <location>
        <begin position="23"/>
        <end position="316"/>
    </location>
</feature>
<dbReference type="Pfam" id="PF00248">
    <property type="entry name" value="Aldo_ket_red"/>
    <property type="match status" value="1"/>
</dbReference>
<dbReference type="CDD" id="cd19076">
    <property type="entry name" value="AKR_AKR13A_13D"/>
    <property type="match status" value="1"/>
</dbReference>
<comment type="caution">
    <text evidence="3">The sequence shown here is derived from an EMBL/GenBank/DDBJ whole genome shotgun (WGS) entry which is preliminary data.</text>
</comment>
<dbReference type="PROSITE" id="PS51257">
    <property type="entry name" value="PROKAR_LIPOPROTEIN"/>
    <property type="match status" value="1"/>
</dbReference>
<dbReference type="Proteomes" id="UP000700732">
    <property type="component" value="Unassembled WGS sequence"/>
</dbReference>
<proteinExistence type="predicted"/>
<evidence type="ECO:0000259" key="2">
    <source>
        <dbReference type="Pfam" id="PF00248"/>
    </source>
</evidence>
<gene>
    <name evidence="3" type="ORF">FH603_3398</name>
</gene>
<evidence type="ECO:0000313" key="3">
    <source>
        <dbReference type="EMBL" id="MBC3792884.1"/>
    </source>
</evidence>
<accession>A0ABR6W8I6</accession>
<dbReference type="PANTHER" id="PTHR43625">
    <property type="entry name" value="AFLATOXIN B1 ALDEHYDE REDUCTASE"/>
    <property type="match status" value="1"/>
</dbReference>
<name>A0ABR6W8I6_9BACT</name>
<protein>
    <submittedName>
        <fullName evidence="3">Aryl-alcohol dehydrogenase-like putative oxidoreductase</fullName>
    </submittedName>
</protein>
<dbReference type="EMBL" id="VFIA01000020">
    <property type="protein sequence ID" value="MBC3792884.1"/>
    <property type="molecule type" value="Genomic_DNA"/>
</dbReference>
<dbReference type="InterPro" id="IPR050791">
    <property type="entry name" value="Aldo-Keto_reductase"/>
</dbReference>
<keyword evidence="1" id="KW-0560">Oxidoreductase</keyword>
<dbReference type="Gene3D" id="3.20.20.100">
    <property type="entry name" value="NADP-dependent oxidoreductase domain"/>
    <property type="match status" value="1"/>
</dbReference>
<organism evidence="3 4">
    <name type="scientific">Spirosoma utsteinense</name>
    <dbReference type="NCBI Taxonomy" id="2585773"/>
    <lineage>
        <taxon>Bacteria</taxon>
        <taxon>Pseudomonadati</taxon>
        <taxon>Bacteroidota</taxon>
        <taxon>Cytophagia</taxon>
        <taxon>Cytophagales</taxon>
        <taxon>Cytophagaceae</taxon>
        <taxon>Spirosoma</taxon>
    </lineage>
</organism>
<sequence>MNSLQKTNLGSQGLVVPAVGLGCMGMTQIAGADVYGKADEAESIATIHRSLELGGNFLDTADLYGPMHNERLIAKAIRGNRNQYIIASKFGFEIDDNEQLTWQFNGQPAYVRKSIERSLKNLGTDYIDLYYLHRLDPNTPIEETVGAMADLVREGKIGYIGLSEVSSATIRKAHQIHPLTAVQTEYSLFERSAEESGIIATLAELGIGFVAYSPLGRGFISGDIKSPDDFPADDFRRGIPRFQGDAFYRNIELVEAIKSLADTKQITPSQLAIAWVISKGLLPIPGTKRVPYVEQNLAAASITLTADELERLEAIIPLGTSTGDRYDATGMTWIDQ</sequence>
<keyword evidence="4" id="KW-1185">Reference proteome</keyword>